<evidence type="ECO:0000313" key="6">
    <source>
        <dbReference type="EMBL" id="PIP15713.1"/>
    </source>
</evidence>
<dbReference type="InterPro" id="IPR050571">
    <property type="entry name" value="Class-IV_PLP-Dep_Aminotrnsfr"/>
</dbReference>
<gene>
    <name evidence="6" type="ORF">COX46_05195</name>
</gene>
<sequence length="280" mass="31590">EEHIERLYDGIKVLKIPIKMSPAEMEKAIYKTIKTNNHLFRKTDEHRIMINVSRGPLSMYAHVFGGKIEPTVIISDFPFKWTIAPLTPLYDSGVHAVIPSQRTIPADLLDPKIKNRSRLHYLMANLEVSLVNDPTAWALLLDPDGFIAEGTGSNFFIVKKGRLLTPEPRNVLRGIRRKYTMKLASELGIEVIECNLNSYDAITADEAFFTSTAFTMMPCVKVNGVQLGDGKMGPVTAKLFKSWNEMVGLDIIKQAKEYLKEMGSDAYNGTTMYRFGKKKE</sequence>
<dbReference type="InterPro" id="IPR001544">
    <property type="entry name" value="Aminotrans_IV"/>
</dbReference>
<reference evidence="6 7" key="1">
    <citation type="submission" date="2017-09" db="EMBL/GenBank/DDBJ databases">
        <title>Depth-based differentiation of microbial function through sediment-hosted aquifers and enrichment of novel symbionts in the deep terrestrial subsurface.</title>
        <authorList>
            <person name="Probst A.J."/>
            <person name="Ladd B."/>
            <person name="Jarett J.K."/>
            <person name="Geller-Mcgrath D.E."/>
            <person name="Sieber C.M."/>
            <person name="Emerson J.B."/>
            <person name="Anantharaman K."/>
            <person name="Thomas B.C."/>
            <person name="Malmstrom R."/>
            <person name="Stieglmeier M."/>
            <person name="Klingl A."/>
            <person name="Woyke T."/>
            <person name="Ryan C.M."/>
            <person name="Banfield J.F."/>
        </authorList>
    </citation>
    <scope>NUCLEOTIDE SEQUENCE [LARGE SCALE GENOMIC DNA]</scope>
    <source>
        <strain evidence="6">CG23_combo_of_CG06-09_8_20_14_all_48_7</strain>
    </source>
</reference>
<dbReference type="GO" id="GO:0046394">
    <property type="term" value="P:carboxylic acid biosynthetic process"/>
    <property type="evidence" value="ECO:0007669"/>
    <property type="project" value="UniProtKB-ARBA"/>
</dbReference>
<evidence type="ECO:0000256" key="3">
    <source>
        <dbReference type="ARBA" id="ARBA00022898"/>
    </source>
</evidence>
<dbReference type="InterPro" id="IPR043131">
    <property type="entry name" value="BCAT-like_N"/>
</dbReference>
<accession>A0A2G9YAF4</accession>
<dbReference type="Pfam" id="PF01063">
    <property type="entry name" value="Aminotran_4"/>
    <property type="match status" value="1"/>
</dbReference>
<evidence type="ECO:0000256" key="1">
    <source>
        <dbReference type="ARBA" id="ARBA00001933"/>
    </source>
</evidence>
<dbReference type="InterPro" id="IPR018300">
    <property type="entry name" value="Aminotrans_IV_CS"/>
</dbReference>
<keyword evidence="6" id="KW-0032">Aminotransferase</keyword>
<comment type="cofactor">
    <cofactor evidence="1 5">
        <name>pyridoxal 5'-phosphate</name>
        <dbReference type="ChEBI" id="CHEBI:597326"/>
    </cofactor>
</comment>
<dbReference type="Gene3D" id="3.20.10.10">
    <property type="entry name" value="D-amino Acid Aminotransferase, subunit A, domain 2"/>
    <property type="match status" value="1"/>
</dbReference>
<evidence type="ECO:0000256" key="5">
    <source>
        <dbReference type="RuleBase" id="RU004516"/>
    </source>
</evidence>
<dbReference type="InterPro" id="IPR043132">
    <property type="entry name" value="BCAT-like_C"/>
</dbReference>
<dbReference type="SUPFAM" id="SSF56752">
    <property type="entry name" value="D-aminoacid aminotransferase-like PLP-dependent enzymes"/>
    <property type="match status" value="1"/>
</dbReference>
<dbReference type="AlphaFoldDB" id="A0A2G9YAF4"/>
<dbReference type="PANTHER" id="PTHR42743">
    <property type="entry name" value="AMINO-ACID AMINOTRANSFERASE"/>
    <property type="match status" value="1"/>
</dbReference>
<keyword evidence="3 5" id="KW-0663">Pyridoxal phosphate</keyword>
<comment type="caution">
    <text evidence="6">The sequence shown here is derived from an EMBL/GenBank/DDBJ whole genome shotgun (WGS) entry which is preliminary data.</text>
</comment>
<dbReference type="InterPro" id="IPR036038">
    <property type="entry name" value="Aminotransferase-like"/>
</dbReference>
<comment type="similarity">
    <text evidence="2 4">Belongs to the class-IV pyridoxal-phosphate-dependent aminotransferase family.</text>
</comment>
<name>A0A2G9YAF4_9BACT</name>
<feature type="non-terminal residue" evidence="6">
    <location>
        <position position="1"/>
    </location>
</feature>
<evidence type="ECO:0000313" key="7">
    <source>
        <dbReference type="Proteomes" id="UP000230392"/>
    </source>
</evidence>
<dbReference type="FunFam" id="3.20.10.10:FF:000002">
    <property type="entry name" value="D-alanine aminotransferase"/>
    <property type="match status" value="1"/>
</dbReference>
<evidence type="ECO:0000256" key="2">
    <source>
        <dbReference type="ARBA" id="ARBA00009320"/>
    </source>
</evidence>
<dbReference type="Gene3D" id="3.30.470.10">
    <property type="match status" value="1"/>
</dbReference>
<dbReference type="EMBL" id="PCRF01000252">
    <property type="protein sequence ID" value="PIP15713.1"/>
    <property type="molecule type" value="Genomic_DNA"/>
</dbReference>
<dbReference type="GO" id="GO:0008483">
    <property type="term" value="F:transaminase activity"/>
    <property type="evidence" value="ECO:0007669"/>
    <property type="project" value="UniProtKB-KW"/>
</dbReference>
<evidence type="ECO:0000256" key="4">
    <source>
        <dbReference type="RuleBase" id="RU004106"/>
    </source>
</evidence>
<dbReference type="Proteomes" id="UP000230392">
    <property type="component" value="Unassembled WGS sequence"/>
</dbReference>
<dbReference type="PANTHER" id="PTHR42743:SF11">
    <property type="entry name" value="AMINODEOXYCHORISMATE LYASE"/>
    <property type="match status" value="1"/>
</dbReference>
<organism evidence="6 7">
    <name type="scientific">bacterium (Candidatus Ratteibacteria) CG23_combo_of_CG06-09_8_20_14_all_48_7</name>
    <dbReference type="NCBI Taxonomy" id="2014292"/>
    <lineage>
        <taxon>Bacteria</taxon>
        <taxon>Candidatus Ratteibacteria</taxon>
    </lineage>
</organism>
<proteinExistence type="inferred from homology"/>
<dbReference type="PROSITE" id="PS00770">
    <property type="entry name" value="AA_TRANSFER_CLASS_4"/>
    <property type="match status" value="1"/>
</dbReference>
<protein>
    <submittedName>
        <fullName evidence="6">Branched-chain amino acid aminotransferase</fullName>
    </submittedName>
</protein>
<keyword evidence="6" id="KW-0808">Transferase</keyword>
<dbReference type="GO" id="GO:0008652">
    <property type="term" value="P:amino acid biosynthetic process"/>
    <property type="evidence" value="ECO:0007669"/>
    <property type="project" value="UniProtKB-ARBA"/>
</dbReference>